<dbReference type="InterPro" id="IPR038765">
    <property type="entry name" value="Papain-like_cys_pep_sf"/>
</dbReference>
<accession>A0ABX1GMH2</accession>
<dbReference type="Pfam" id="PF07313">
    <property type="entry name" value="AmiA-like"/>
    <property type="match status" value="1"/>
</dbReference>
<protein>
    <submittedName>
        <fullName evidence="1">DUF1460 domain-containing protein</fullName>
    </submittedName>
</protein>
<organism evidence="1 2">
    <name type="scientific">Croceivirga thetidis</name>
    <dbReference type="NCBI Taxonomy" id="2721623"/>
    <lineage>
        <taxon>Bacteria</taxon>
        <taxon>Pseudomonadati</taxon>
        <taxon>Bacteroidota</taxon>
        <taxon>Flavobacteriia</taxon>
        <taxon>Flavobacteriales</taxon>
        <taxon>Flavobacteriaceae</taxon>
        <taxon>Croceivirga</taxon>
    </lineage>
</organism>
<gene>
    <name evidence="1" type="ORF">HCU67_03905</name>
</gene>
<name>A0ABX1GMH2_9FLAO</name>
<dbReference type="InterPro" id="IPR010846">
    <property type="entry name" value="AmiA-like"/>
</dbReference>
<sequence>MFRNLFLLCFFMVWGKLLSQITCTPKDSLLVAAKISELQQLKLDSTENKVVEIGKSFLGTPYVEKTLEIGERESLVVNLRGFDCTTFVENVLAFYLLQNAGNSNFENFVDNLKTIRYRYGALEGYSSRLHYFTDWIRNNSTKGLVKEISSDLGGIELEKPIDFMGTHRELYPFLTDDVNYQNILEVEQELAKERLCIIPQDAIASVENQLNDGDIIALATSIKGLDVTHTGYAIRMPNGRIHLLHASISGEVTITQEPLVDYLKKIKNNIGIIVARPL</sequence>
<proteinExistence type="predicted"/>
<keyword evidence="2" id="KW-1185">Reference proteome</keyword>
<reference evidence="1 2" key="1">
    <citation type="submission" date="2020-04" db="EMBL/GenBank/DDBJ databases">
        <authorList>
            <person name="Yoon J."/>
        </authorList>
    </citation>
    <scope>NUCLEOTIDE SEQUENCE [LARGE SCALE GENOMIC DNA]</scope>
    <source>
        <strain evidence="1 2">DJ-13</strain>
    </source>
</reference>
<evidence type="ECO:0000313" key="1">
    <source>
        <dbReference type="EMBL" id="NKI31074.1"/>
    </source>
</evidence>
<dbReference type="EMBL" id="JAAWWL010000001">
    <property type="protein sequence ID" value="NKI31074.1"/>
    <property type="molecule type" value="Genomic_DNA"/>
</dbReference>
<evidence type="ECO:0000313" key="2">
    <source>
        <dbReference type="Proteomes" id="UP000718451"/>
    </source>
</evidence>
<dbReference type="Gene3D" id="2.30.260.10">
    <property type="entry name" value="putative xylanase like domain"/>
    <property type="match status" value="1"/>
</dbReference>
<comment type="caution">
    <text evidence="1">The sequence shown here is derived from an EMBL/GenBank/DDBJ whole genome shotgun (WGS) entry which is preliminary data.</text>
</comment>
<dbReference type="SUPFAM" id="SSF54001">
    <property type="entry name" value="Cysteine proteinases"/>
    <property type="match status" value="1"/>
</dbReference>
<dbReference type="RefSeq" id="WP_168551271.1">
    <property type="nucleotide sequence ID" value="NZ_JAAWWL010000001.1"/>
</dbReference>
<dbReference type="Gene3D" id="1.10.3670.10">
    <property type="entry name" value="Putative xylanase like domain"/>
    <property type="match status" value="1"/>
</dbReference>
<dbReference type="Proteomes" id="UP000718451">
    <property type="component" value="Unassembled WGS sequence"/>
</dbReference>